<dbReference type="CDD" id="cd13426">
    <property type="entry name" value="Peptidase_G1"/>
    <property type="match status" value="1"/>
</dbReference>
<dbReference type="Pfam" id="PF01828">
    <property type="entry name" value="Peptidase_A4"/>
    <property type="match status" value="1"/>
</dbReference>
<dbReference type="OrthoDB" id="2862635at2759"/>
<name>A0A2H4S5D9_CORMI</name>
<evidence type="ECO:0000313" key="4">
    <source>
        <dbReference type="Proteomes" id="UP000323067"/>
    </source>
</evidence>
<feature type="chain" id="PRO_5014196814" evidence="2">
    <location>
        <begin position="21"/>
        <end position="262"/>
    </location>
</feature>
<dbReference type="GO" id="GO:0070007">
    <property type="term" value="F:glutamic-type endopeptidase activity"/>
    <property type="evidence" value="ECO:0007669"/>
    <property type="project" value="InterPro"/>
</dbReference>
<dbReference type="PANTHER" id="PTHR37536">
    <property type="entry name" value="PUTATIVE (AFU_ORTHOLOGUE AFUA_3G02970)-RELATED"/>
    <property type="match status" value="1"/>
</dbReference>
<organism evidence="3 4">
    <name type="scientific">Cordyceps militaris</name>
    <name type="common">Caterpillar fungus</name>
    <name type="synonym">Clavaria militaris</name>
    <dbReference type="NCBI Taxonomy" id="73501"/>
    <lineage>
        <taxon>Eukaryota</taxon>
        <taxon>Fungi</taxon>
        <taxon>Dikarya</taxon>
        <taxon>Ascomycota</taxon>
        <taxon>Pezizomycotina</taxon>
        <taxon>Sordariomycetes</taxon>
        <taxon>Hypocreomycetidae</taxon>
        <taxon>Hypocreales</taxon>
        <taxon>Cordycipitaceae</taxon>
        <taxon>Cordyceps</taxon>
    </lineage>
</organism>
<dbReference type="PANTHER" id="PTHR37536:SF1">
    <property type="entry name" value="ASPERGILLOPEPSIN, PUTAITVE (AFU_ORTHOLOGUE AFUA_7G01200)"/>
    <property type="match status" value="1"/>
</dbReference>
<dbReference type="SUPFAM" id="SSF49899">
    <property type="entry name" value="Concanavalin A-like lectins/glucanases"/>
    <property type="match status" value="1"/>
</dbReference>
<dbReference type="AlphaFoldDB" id="A0A2H4S5D9"/>
<reference evidence="3 4" key="1">
    <citation type="journal article" date="2017" name="BMC Genomics">
        <title>Chromosome level assembly and secondary metabolite potential of the parasitic fungus Cordyceps militaris.</title>
        <authorList>
            <person name="Kramer G.J."/>
            <person name="Nodwell J.R."/>
        </authorList>
    </citation>
    <scope>NUCLEOTIDE SEQUENCE [LARGE SCALE GENOMIC DNA]</scope>
    <source>
        <strain evidence="3 4">ATCC 34164</strain>
    </source>
</reference>
<accession>A0A2H4S5D9</accession>
<dbReference type="InterPro" id="IPR000250">
    <property type="entry name" value="Peptidase_G1"/>
</dbReference>
<dbReference type="Gene3D" id="2.60.120.700">
    <property type="entry name" value="Peptidase G1"/>
    <property type="match status" value="1"/>
</dbReference>
<dbReference type="Proteomes" id="UP000323067">
    <property type="component" value="Chromosome iv"/>
</dbReference>
<gene>
    <name evidence="3" type="ORF">A9K55_003618</name>
</gene>
<keyword evidence="2" id="KW-0732">Signal</keyword>
<dbReference type="InterPro" id="IPR038656">
    <property type="entry name" value="Peptidase_G1_sf"/>
</dbReference>
<dbReference type="EMBL" id="CP023322">
    <property type="protein sequence ID" value="ATY58322.1"/>
    <property type="molecule type" value="Genomic_DNA"/>
</dbReference>
<evidence type="ECO:0000256" key="1">
    <source>
        <dbReference type="PIRSR" id="PIRSR600250-50"/>
    </source>
</evidence>
<proteinExistence type="predicted"/>
<dbReference type="VEuPathDB" id="FungiDB:CCM_06271"/>
<dbReference type="VEuPathDB" id="FungiDB:A9K55_003618"/>
<dbReference type="GO" id="GO:0006508">
    <property type="term" value="P:proteolysis"/>
    <property type="evidence" value="ECO:0007669"/>
    <property type="project" value="InterPro"/>
</dbReference>
<evidence type="ECO:0000256" key="2">
    <source>
        <dbReference type="SAM" id="SignalP"/>
    </source>
</evidence>
<feature type="signal peptide" evidence="2">
    <location>
        <begin position="1"/>
        <end position="20"/>
    </location>
</feature>
<protein>
    <submittedName>
        <fullName evidence="3">Concanavalin A-like lectin glucanase</fullName>
    </submittedName>
</protein>
<dbReference type="InterPro" id="IPR013320">
    <property type="entry name" value="ConA-like_dom_sf"/>
</dbReference>
<evidence type="ECO:0000313" key="3">
    <source>
        <dbReference type="EMBL" id="ATY58322.1"/>
    </source>
</evidence>
<keyword evidence="3" id="KW-0430">Lectin</keyword>
<feature type="active site" description="Proton acceptor" evidence="1">
    <location>
        <position position="199"/>
    </location>
</feature>
<dbReference type="GO" id="GO:0030246">
    <property type="term" value="F:carbohydrate binding"/>
    <property type="evidence" value="ECO:0007669"/>
    <property type="project" value="UniProtKB-KW"/>
</dbReference>
<sequence>MLSKLVSGLAALSLASLALSRPNSGYAIEGRSLEERSLEERSLEERAAVSSTIWCGPVLAAAARQVSAEWTIPRVTLPSPNVGQTAPMFYQWVGMDGVRASSCGSALLQAGTSQVWNGRAFVYDVWLEFYTPANTSSWHFTYPVVRPGDNVRTTVTAGSDSLSGTVLIENLTNRQSNTWNLRATGNYPLCFQNVEWINEAPTGKLPGFPNFSFNSLSYTDWNGRVSTATGANLWYINTSSAQCSATLSSDGRTASFTNAAPR</sequence>